<sequence length="305" mass="34084">MTETTYRANCHCGKFVYEVTLPEPLSKAFACNCSICLRKGYVFAFPPDGSDINIVKGSIDDLTSYTFGNKAYNHKFCGDCGSPVLIVPSNPEKVKGLNVRCFQGPVDVWALEKTNFDGAALDPKFEPFPFTGVEPTGEPQGERDESIKPRIYHGSCHCGAVRVALRSQPLDETLDREKQSDRVIECDCSICQRNGYRWFYPKADQVSVHDPGNNLKFYVFGKHINKKSFCQICGVAISNLPTNLSDEEIAKLPPIAQTETSMAWRKRIVNMSPINTRVLYDVDITKLPVKESNGYTLISGEYINP</sequence>
<keyword evidence="6" id="KW-1185">Reference proteome</keyword>
<comment type="caution">
    <text evidence="5">The sequence shown here is derived from an EMBL/GenBank/DDBJ whole genome shotgun (WGS) entry which is preliminary data.</text>
</comment>
<evidence type="ECO:0000256" key="3">
    <source>
        <dbReference type="ARBA" id="ARBA00022833"/>
    </source>
</evidence>
<dbReference type="InterPro" id="IPR006913">
    <property type="entry name" value="CENP-V/GFA"/>
</dbReference>
<comment type="similarity">
    <text evidence="1">Belongs to the Gfa family.</text>
</comment>
<feature type="domain" description="CENP-V/GFA" evidence="4">
    <location>
        <begin position="152"/>
        <end position="275"/>
    </location>
</feature>
<dbReference type="PANTHER" id="PTHR28620:SF1">
    <property type="entry name" value="CENP-V_GFA DOMAIN-CONTAINING PROTEIN"/>
    <property type="match status" value="1"/>
</dbReference>
<evidence type="ECO:0000256" key="2">
    <source>
        <dbReference type="ARBA" id="ARBA00022723"/>
    </source>
</evidence>
<dbReference type="PROSITE" id="PS51891">
    <property type="entry name" value="CENP_V_GFA"/>
    <property type="match status" value="2"/>
</dbReference>
<evidence type="ECO:0000313" key="6">
    <source>
        <dbReference type="Proteomes" id="UP001583186"/>
    </source>
</evidence>
<dbReference type="InterPro" id="IPR011057">
    <property type="entry name" value="Mss4-like_sf"/>
</dbReference>
<evidence type="ECO:0000313" key="5">
    <source>
        <dbReference type="EMBL" id="KAL1888184.1"/>
    </source>
</evidence>
<keyword evidence="2" id="KW-0479">Metal-binding</keyword>
<dbReference type="PANTHER" id="PTHR28620">
    <property type="entry name" value="CENTROMERE PROTEIN V"/>
    <property type="match status" value="1"/>
</dbReference>
<accession>A0ABR3YLC4</accession>
<dbReference type="Gene3D" id="2.170.150.70">
    <property type="match status" value="2"/>
</dbReference>
<organism evidence="5 6">
    <name type="scientific">Sporothrix stenoceras</name>
    <dbReference type="NCBI Taxonomy" id="5173"/>
    <lineage>
        <taxon>Eukaryota</taxon>
        <taxon>Fungi</taxon>
        <taxon>Dikarya</taxon>
        <taxon>Ascomycota</taxon>
        <taxon>Pezizomycotina</taxon>
        <taxon>Sordariomycetes</taxon>
        <taxon>Sordariomycetidae</taxon>
        <taxon>Ophiostomatales</taxon>
        <taxon>Ophiostomataceae</taxon>
        <taxon>Sporothrix</taxon>
    </lineage>
</organism>
<dbReference type="SUPFAM" id="SSF51316">
    <property type="entry name" value="Mss4-like"/>
    <property type="match status" value="2"/>
</dbReference>
<feature type="domain" description="CENP-V/GFA" evidence="4">
    <location>
        <begin position="6"/>
        <end position="117"/>
    </location>
</feature>
<protein>
    <recommendedName>
        <fullName evidence="4">CENP-V/GFA domain-containing protein</fullName>
    </recommendedName>
</protein>
<dbReference type="EMBL" id="JAWCUI010000098">
    <property type="protein sequence ID" value="KAL1888184.1"/>
    <property type="molecule type" value="Genomic_DNA"/>
</dbReference>
<dbReference type="Pfam" id="PF04828">
    <property type="entry name" value="GFA"/>
    <property type="match status" value="1"/>
</dbReference>
<evidence type="ECO:0000259" key="4">
    <source>
        <dbReference type="PROSITE" id="PS51891"/>
    </source>
</evidence>
<proteinExistence type="inferred from homology"/>
<keyword evidence="3" id="KW-0862">Zinc</keyword>
<dbReference type="InterPro" id="IPR052355">
    <property type="entry name" value="CENP-V-like"/>
</dbReference>
<gene>
    <name evidence="5" type="ORF">Sste5346_009722</name>
</gene>
<evidence type="ECO:0000256" key="1">
    <source>
        <dbReference type="ARBA" id="ARBA00005495"/>
    </source>
</evidence>
<name>A0ABR3YLC4_9PEZI</name>
<reference evidence="5 6" key="1">
    <citation type="journal article" date="2024" name="IMA Fungus">
        <title>IMA Genome - F19 : A genome assembly and annotation guide to empower mycologists, including annotated draft genome sequences of Ceratocystis pirilliformis, Diaporthe australafricana, Fusarium ophioides, Paecilomyces lecythidis, and Sporothrix stenoceras.</title>
        <authorList>
            <person name="Aylward J."/>
            <person name="Wilson A.M."/>
            <person name="Visagie C.M."/>
            <person name="Spraker J."/>
            <person name="Barnes I."/>
            <person name="Buitendag C."/>
            <person name="Ceriani C."/>
            <person name="Del Mar Angel L."/>
            <person name="du Plessis D."/>
            <person name="Fuchs T."/>
            <person name="Gasser K."/>
            <person name="Kramer D."/>
            <person name="Li W."/>
            <person name="Munsamy K."/>
            <person name="Piso A."/>
            <person name="Price J.L."/>
            <person name="Sonnekus B."/>
            <person name="Thomas C."/>
            <person name="van der Nest A."/>
            <person name="van Dijk A."/>
            <person name="van Heerden A."/>
            <person name="van Vuuren N."/>
            <person name="Yilmaz N."/>
            <person name="Duong T.A."/>
            <person name="van der Merwe N.A."/>
            <person name="Wingfield M.J."/>
            <person name="Wingfield B.D."/>
        </authorList>
    </citation>
    <scope>NUCLEOTIDE SEQUENCE [LARGE SCALE GENOMIC DNA]</scope>
    <source>
        <strain evidence="5 6">CMW 5346</strain>
    </source>
</reference>
<dbReference type="Proteomes" id="UP001583186">
    <property type="component" value="Unassembled WGS sequence"/>
</dbReference>